<comment type="caution">
    <text evidence="4">The sequence shown here is derived from an EMBL/GenBank/DDBJ whole genome shotgun (WGS) entry which is preliminary data.</text>
</comment>
<proteinExistence type="predicted"/>
<dbReference type="Gene3D" id="2.60.120.40">
    <property type="match status" value="1"/>
</dbReference>
<evidence type="ECO:0000259" key="3">
    <source>
        <dbReference type="PROSITE" id="PS50871"/>
    </source>
</evidence>
<dbReference type="AlphaFoldDB" id="A0AA88YMP0"/>
<dbReference type="SUPFAM" id="SSF49842">
    <property type="entry name" value="TNF-like"/>
    <property type="match status" value="1"/>
</dbReference>
<evidence type="ECO:0000256" key="1">
    <source>
        <dbReference type="ARBA" id="ARBA00004613"/>
    </source>
</evidence>
<evidence type="ECO:0000313" key="4">
    <source>
        <dbReference type="EMBL" id="KAK3108467.1"/>
    </source>
</evidence>
<accession>A0AA88YMP0</accession>
<dbReference type="InterPro" id="IPR001073">
    <property type="entry name" value="C1q_dom"/>
</dbReference>
<organism evidence="4 5">
    <name type="scientific">Pinctada imbricata</name>
    <name type="common">Atlantic pearl-oyster</name>
    <name type="synonym">Pinctada martensii</name>
    <dbReference type="NCBI Taxonomy" id="66713"/>
    <lineage>
        <taxon>Eukaryota</taxon>
        <taxon>Metazoa</taxon>
        <taxon>Spiralia</taxon>
        <taxon>Lophotrochozoa</taxon>
        <taxon>Mollusca</taxon>
        <taxon>Bivalvia</taxon>
        <taxon>Autobranchia</taxon>
        <taxon>Pteriomorphia</taxon>
        <taxon>Pterioida</taxon>
        <taxon>Pterioidea</taxon>
        <taxon>Pteriidae</taxon>
        <taxon>Pinctada</taxon>
    </lineage>
</organism>
<dbReference type="PANTHER" id="PTHR15427:SF33">
    <property type="entry name" value="COLLAGEN IV NC1 DOMAIN-CONTAINING PROTEIN"/>
    <property type="match status" value="1"/>
</dbReference>
<reference evidence="4" key="1">
    <citation type="submission" date="2019-08" db="EMBL/GenBank/DDBJ databases">
        <title>The improved chromosome-level genome for the pearl oyster Pinctada fucata martensii using PacBio sequencing and Hi-C.</title>
        <authorList>
            <person name="Zheng Z."/>
        </authorList>
    </citation>
    <scope>NUCLEOTIDE SEQUENCE</scope>
    <source>
        <strain evidence="4">ZZ-2019</strain>
        <tissue evidence="4">Adductor muscle</tissue>
    </source>
</reference>
<comment type="subcellular location">
    <subcellularLocation>
        <location evidence="1">Secreted</location>
    </subcellularLocation>
</comment>
<dbReference type="PROSITE" id="PS50871">
    <property type="entry name" value="C1Q"/>
    <property type="match status" value="1"/>
</dbReference>
<protein>
    <recommendedName>
        <fullName evidence="3">C1q domain-containing protein</fullName>
    </recommendedName>
</protein>
<dbReference type="Pfam" id="PF00386">
    <property type="entry name" value="C1q"/>
    <property type="match status" value="1"/>
</dbReference>
<dbReference type="GO" id="GO:0005581">
    <property type="term" value="C:collagen trimer"/>
    <property type="evidence" value="ECO:0007669"/>
    <property type="project" value="UniProtKB-KW"/>
</dbReference>
<evidence type="ECO:0000313" key="5">
    <source>
        <dbReference type="Proteomes" id="UP001186944"/>
    </source>
</evidence>
<dbReference type="PANTHER" id="PTHR15427">
    <property type="entry name" value="EMILIN ELASTIN MICROFIBRIL INTERFACE-LOCATED PROTEIN ELASTIN MICROFIBRIL INTERFACER"/>
    <property type="match status" value="1"/>
</dbReference>
<dbReference type="EMBL" id="VSWD01000001">
    <property type="protein sequence ID" value="KAK3108467.1"/>
    <property type="molecule type" value="Genomic_DNA"/>
</dbReference>
<keyword evidence="5" id="KW-1185">Reference proteome</keyword>
<dbReference type="SMART" id="SM00110">
    <property type="entry name" value="C1Q"/>
    <property type="match status" value="1"/>
</dbReference>
<dbReference type="InterPro" id="IPR050392">
    <property type="entry name" value="Collagen/C1q_domain"/>
</dbReference>
<gene>
    <name evidence="4" type="ORF">FSP39_008425</name>
</gene>
<dbReference type="InterPro" id="IPR008983">
    <property type="entry name" value="Tumour_necrosis_fac-like_dom"/>
</dbReference>
<keyword evidence="2" id="KW-0964">Secreted</keyword>
<evidence type="ECO:0000256" key="2">
    <source>
        <dbReference type="ARBA" id="ARBA00022525"/>
    </source>
</evidence>
<name>A0AA88YMP0_PINIB</name>
<dbReference type="PRINTS" id="PR00007">
    <property type="entry name" value="COMPLEMNTC1Q"/>
</dbReference>
<feature type="domain" description="C1q" evidence="3">
    <location>
        <begin position="5"/>
        <end position="135"/>
    </location>
</feature>
<dbReference type="Proteomes" id="UP001186944">
    <property type="component" value="Unassembled WGS sequence"/>
</dbReference>
<sequence>MCESQIQQPIVFHATMNDYFNPIGENQILVYDSLITNIGMAYDQYNGLFKAPYDGLYQFIATSWSTDGHYLQFEIVQNNQDICYGRAGTHDQSMGICAAIVELSRGDKVWVRHQGTRGDYAVGKYYPSFAGHLIL</sequence>